<evidence type="ECO:0000313" key="2">
    <source>
        <dbReference type="EMBL" id="AXA61417.1"/>
    </source>
</evidence>
<evidence type="ECO:0000259" key="1">
    <source>
        <dbReference type="Pfam" id="PF22522"/>
    </source>
</evidence>
<dbReference type="KEGG" id="pthv:CE140_14925"/>
<name>A0A2Z4ZCN4_9PSED</name>
<evidence type="ECO:0000313" key="3">
    <source>
        <dbReference type="Proteomes" id="UP000251666"/>
    </source>
</evidence>
<organism evidence="2 3">
    <name type="scientific">Pseudomonas thivervalensis</name>
    <dbReference type="NCBI Taxonomy" id="86265"/>
    <lineage>
        <taxon>Bacteria</taxon>
        <taxon>Pseudomonadati</taxon>
        <taxon>Pseudomonadota</taxon>
        <taxon>Gammaproteobacteria</taxon>
        <taxon>Pseudomonadales</taxon>
        <taxon>Pseudomonadaceae</taxon>
        <taxon>Pseudomonas</taxon>
    </lineage>
</organism>
<feature type="domain" description="DUF6998" evidence="1">
    <location>
        <begin position="32"/>
        <end position="91"/>
    </location>
</feature>
<protein>
    <recommendedName>
        <fullName evidence="1">DUF6998 domain-containing protein</fullName>
    </recommendedName>
</protein>
<dbReference type="Pfam" id="PF22522">
    <property type="entry name" value="DUF6998"/>
    <property type="match status" value="1"/>
</dbReference>
<dbReference type="AlphaFoldDB" id="A0A2Z4ZCN4"/>
<keyword evidence="3" id="KW-1185">Reference proteome</keyword>
<sequence length="159" mass="17444">MPITEEQANAIGRFYASVDELKNQNIVRSDKYLGDIAEFLAMSAFGMALAESQRQEGYDGYIGNKKVQVKYSSGRSTTVDCGDPGTYDELIIILGPASVLRPEGMTDPYLYYRIPGEVVRQRVPHGDGKIRFSIGNLPQAHRVLITHSGTTVEEGGSGR</sequence>
<dbReference type="RefSeq" id="WP_208665156.1">
    <property type="nucleotide sequence ID" value="NZ_CP022201.1"/>
</dbReference>
<reference evidence="3" key="1">
    <citation type="journal article" date="2021" name="Front. Microbiol.">
        <title>Genomic Analysis of the 1-Aminocyclopropane-1-Carboxylate Deaminase-Producing Pseudomonas thivervalensis SC5 Reveals Its Multifaceted Roles in Soil and in Beneficial Interactions With Plants.</title>
        <authorList>
            <person name="Nascimento F.X."/>
            <person name="Uron P."/>
            <person name="Glick B.R."/>
            <person name="Giachini A."/>
            <person name="Rossi M.J."/>
        </authorList>
    </citation>
    <scope>NUCLEOTIDE SEQUENCE [LARGE SCALE GENOMIC DNA]</scope>
    <source>
        <strain evidence="3">PLM3</strain>
    </source>
</reference>
<dbReference type="Proteomes" id="UP000251666">
    <property type="component" value="Chromosome"/>
</dbReference>
<dbReference type="EMBL" id="CP022202">
    <property type="protein sequence ID" value="AXA61417.1"/>
    <property type="molecule type" value="Genomic_DNA"/>
</dbReference>
<proteinExistence type="predicted"/>
<dbReference type="InterPro" id="IPR054267">
    <property type="entry name" value="DUF6998"/>
</dbReference>
<accession>A0A2Z4ZCN4</accession>
<gene>
    <name evidence="2" type="ORF">CEQ51_15480</name>
</gene>